<accession>A0ABP7LL77</accession>
<reference evidence="2" key="1">
    <citation type="journal article" date="2019" name="Int. J. Syst. Evol. Microbiol.">
        <title>The Global Catalogue of Microorganisms (GCM) 10K type strain sequencing project: providing services to taxonomists for standard genome sequencing and annotation.</title>
        <authorList>
            <consortium name="The Broad Institute Genomics Platform"/>
            <consortium name="The Broad Institute Genome Sequencing Center for Infectious Disease"/>
            <person name="Wu L."/>
            <person name="Ma J."/>
        </authorList>
    </citation>
    <scope>NUCLEOTIDE SEQUENCE [LARGE SCALE GENOMIC DNA]</scope>
    <source>
        <strain evidence="2">JCM 17543</strain>
    </source>
</reference>
<dbReference type="EMBL" id="BAABBM010000001">
    <property type="protein sequence ID" value="GAA3901812.1"/>
    <property type="molecule type" value="Genomic_DNA"/>
</dbReference>
<dbReference type="RefSeq" id="WP_344699607.1">
    <property type="nucleotide sequence ID" value="NZ_BAABBM010000001.1"/>
</dbReference>
<dbReference type="Proteomes" id="UP001500827">
    <property type="component" value="Unassembled WGS sequence"/>
</dbReference>
<gene>
    <name evidence="1" type="ORF">GCM10022276_20680</name>
</gene>
<organism evidence="1 2">
    <name type="scientific">Sphingomonas limnosediminicola</name>
    <dbReference type="NCBI Taxonomy" id="940133"/>
    <lineage>
        <taxon>Bacteria</taxon>
        <taxon>Pseudomonadati</taxon>
        <taxon>Pseudomonadota</taxon>
        <taxon>Alphaproteobacteria</taxon>
        <taxon>Sphingomonadales</taxon>
        <taxon>Sphingomonadaceae</taxon>
        <taxon>Sphingomonas</taxon>
    </lineage>
</organism>
<proteinExistence type="predicted"/>
<evidence type="ECO:0000313" key="1">
    <source>
        <dbReference type="EMBL" id="GAA3901812.1"/>
    </source>
</evidence>
<keyword evidence="2" id="KW-1185">Reference proteome</keyword>
<protein>
    <submittedName>
        <fullName evidence="1">Uncharacterized protein</fullName>
    </submittedName>
</protein>
<name>A0ABP7LL77_9SPHN</name>
<sequence length="147" mass="16060">MKLIFTKRGGKYDDLAIEREGRLTETIKCPKQGIIPHDMIHYAIESTLAHRGFLTMVAEGEAASFTTTGGDAEEAVERLVENFQAEMWGGRVPAEELLASYELACDARGHPAAPVSVADVEAIRARLDDLSEKWAAVPLNGSFTVEL</sequence>
<evidence type="ECO:0000313" key="2">
    <source>
        <dbReference type="Proteomes" id="UP001500827"/>
    </source>
</evidence>
<comment type="caution">
    <text evidence="1">The sequence shown here is derived from an EMBL/GenBank/DDBJ whole genome shotgun (WGS) entry which is preliminary data.</text>
</comment>